<name>A0A7G9B3Z8_9FIRM</name>
<dbReference type="PANTHER" id="PTHR10443">
    <property type="entry name" value="MICROSOMAL DIPEPTIDASE"/>
    <property type="match status" value="1"/>
</dbReference>
<dbReference type="Gene3D" id="3.20.20.140">
    <property type="entry name" value="Metal-dependent hydrolases"/>
    <property type="match status" value="1"/>
</dbReference>
<reference evidence="1 2" key="1">
    <citation type="submission" date="2020-08" db="EMBL/GenBank/DDBJ databases">
        <authorList>
            <person name="Liu C."/>
            <person name="Sun Q."/>
        </authorList>
    </citation>
    <scope>NUCLEOTIDE SEQUENCE [LARGE SCALE GENOMIC DNA]</scope>
    <source>
        <strain evidence="1 2">NSJ-62</strain>
    </source>
</reference>
<dbReference type="GO" id="GO:0006508">
    <property type="term" value="P:proteolysis"/>
    <property type="evidence" value="ECO:0007669"/>
    <property type="project" value="InterPro"/>
</dbReference>
<dbReference type="Proteomes" id="UP000515960">
    <property type="component" value="Chromosome"/>
</dbReference>
<dbReference type="RefSeq" id="WP_187332880.1">
    <property type="nucleotide sequence ID" value="NZ_CP060490.1"/>
</dbReference>
<evidence type="ECO:0000313" key="2">
    <source>
        <dbReference type="Proteomes" id="UP000515960"/>
    </source>
</evidence>
<sequence length="376" mass="41490">MTELEQVRIAQEAIMTYYSTDDPEIKAYALSINAGVSPEAVRIHREATVIDTCSFYLESYNWHLKESGVTALNLTVPQNLAGTGSAVNSIIDHYEAIANNSDHFLLAETADDIRTAKKEGKIAMILGAQNPRFVEHASLEASTEAFARLGMRIIQIGYNQRTFATDGCLCETDGGLSPLGRKLIQGLEKAGITVDLSHISPRSAMEAMDVCTKTPIFSHSNPRKLFDHPRNISDEAAKKCAAMGGVIGVCSYVPILWNREHLPCIEDFVDAIAYYGDLVGIDHVGIGIDSNAEPSAYDRHDTRHLMELNHPNRDVYLAAAAGGRGKRSAFPEGLHSLANIVNIVEHMLRRGFSEADIKKVMGENYLRVFDQTWRKK</sequence>
<dbReference type="EMBL" id="CP060490">
    <property type="protein sequence ID" value="QNL44279.1"/>
    <property type="molecule type" value="Genomic_DNA"/>
</dbReference>
<dbReference type="KEGG" id="ohi:H8790_12685"/>
<dbReference type="InterPro" id="IPR008257">
    <property type="entry name" value="Pept_M19"/>
</dbReference>
<organism evidence="1 2">
    <name type="scientific">Oscillibacter hominis</name>
    <dbReference type="NCBI Taxonomy" id="2763056"/>
    <lineage>
        <taxon>Bacteria</taxon>
        <taxon>Bacillati</taxon>
        <taxon>Bacillota</taxon>
        <taxon>Clostridia</taxon>
        <taxon>Eubacteriales</taxon>
        <taxon>Oscillospiraceae</taxon>
        <taxon>Oscillibacter</taxon>
    </lineage>
</organism>
<protein>
    <submittedName>
        <fullName evidence="1">Membrane dipeptidase</fullName>
    </submittedName>
</protein>
<proteinExistence type="predicted"/>
<dbReference type="AlphaFoldDB" id="A0A7G9B3Z8"/>
<dbReference type="SUPFAM" id="SSF51556">
    <property type="entry name" value="Metallo-dependent hydrolases"/>
    <property type="match status" value="1"/>
</dbReference>
<dbReference type="InterPro" id="IPR032466">
    <property type="entry name" value="Metal_Hydrolase"/>
</dbReference>
<accession>A0A7G9B3Z8</accession>
<evidence type="ECO:0000313" key="1">
    <source>
        <dbReference type="EMBL" id="QNL44279.1"/>
    </source>
</evidence>
<dbReference type="Pfam" id="PF01244">
    <property type="entry name" value="Peptidase_M19"/>
    <property type="match status" value="1"/>
</dbReference>
<dbReference type="PANTHER" id="PTHR10443:SF12">
    <property type="entry name" value="DIPEPTIDASE"/>
    <property type="match status" value="1"/>
</dbReference>
<keyword evidence="2" id="KW-1185">Reference proteome</keyword>
<dbReference type="GO" id="GO:0070573">
    <property type="term" value="F:metallodipeptidase activity"/>
    <property type="evidence" value="ECO:0007669"/>
    <property type="project" value="InterPro"/>
</dbReference>
<gene>
    <name evidence="1" type="ORF">H8790_12685</name>
</gene>
<dbReference type="PROSITE" id="PS51365">
    <property type="entry name" value="RENAL_DIPEPTIDASE_2"/>
    <property type="match status" value="1"/>
</dbReference>